<evidence type="ECO:0000256" key="7">
    <source>
        <dbReference type="SAM" id="Phobius"/>
    </source>
</evidence>
<reference evidence="10 11" key="1">
    <citation type="submission" date="2014-08" db="EMBL/GenBank/DDBJ databases">
        <title>Porphyromonas gingivicanis strain:COT-022_OH1391 Genome sequencing.</title>
        <authorList>
            <person name="Wallis C."/>
            <person name="Deusch O."/>
            <person name="O'Flynn C."/>
            <person name="Davis I."/>
            <person name="Jospin G."/>
            <person name="Darling A.E."/>
            <person name="Coil D.A."/>
            <person name="Alexiev A."/>
            <person name="Horsfall A."/>
            <person name="Kirkwood N."/>
            <person name="Harris S."/>
            <person name="Eisen J.A."/>
        </authorList>
    </citation>
    <scope>NUCLEOTIDE SEQUENCE [LARGE SCALE GENOMIC DNA]</scope>
    <source>
        <strain evidence="11">COT-022 OH1391</strain>
    </source>
</reference>
<comment type="caution">
    <text evidence="10">The sequence shown here is derived from an EMBL/GenBank/DDBJ whole genome shotgun (WGS) entry which is preliminary data.</text>
</comment>
<evidence type="ECO:0000313" key="11">
    <source>
        <dbReference type="Proteomes" id="UP000030134"/>
    </source>
</evidence>
<dbReference type="Pfam" id="PF12704">
    <property type="entry name" value="MacB_PCD"/>
    <property type="match status" value="1"/>
</dbReference>
<keyword evidence="2" id="KW-1003">Cell membrane</keyword>
<dbReference type="InterPro" id="IPR025857">
    <property type="entry name" value="MacB_PCD"/>
</dbReference>
<feature type="transmembrane region" description="Helical" evidence="7">
    <location>
        <begin position="332"/>
        <end position="360"/>
    </location>
</feature>
<dbReference type="PANTHER" id="PTHR30572:SF4">
    <property type="entry name" value="ABC TRANSPORTER PERMEASE YTRF"/>
    <property type="match status" value="1"/>
</dbReference>
<dbReference type="Proteomes" id="UP000030134">
    <property type="component" value="Unassembled WGS sequence"/>
</dbReference>
<gene>
    <name evidence="10" type="ORF">HQ36_05565</name>
</gene>
<name>A0A0A2G5N2_9PORP</name>
<dbReference type="AlphaFoldDB" id="A0A0A2G5N2"/>
<evidence type="ECO:0000313" key="10">
    <source>
        <dbReference type="EMBL" id="KGN97737.1"/>
    </source>
</evidence>
<evidence type="ECO:0000259" key="9">
    <source>
        <dbReference type="Pfam" id="PF12704"/>
    </source>
</evidence>
<keyword evidence="11" id="KW-1185">Reference proteome</keyword>
<proteinExistence type="inferred from homology"/>
<dbReference type="InterPro" id="IPR050250">
    <property type="entry name" value="Macrolide_Exporter_MacB"/>
</dbReference>
<dbReference type="GO" id="GO:0022857">
    <property type="term" value="F:transmembrane transporter activity"/>
    <property type="evidence" value="ECO:0007669"/>
    <property type="project" value="TreeGrafter"/>
</dbReference>
<comment type="similarity">
    <text evidence="6">Belongs to the ABC-4 integral membrane protein family.</text>
</comment>
<dbReference type="OrthoDB" id="9770036at2"/>
<evidence type="ECO:0000259" key="8">
    <source>
        <dbReference type="Pfam" id="PF02687"/>
    </source>
</evidence>
<dbReference type="InterPro" id="IPR003838">
    <property type="entry name" value="ABC3_permease_C"/>
</dbReference>
<feature type="transmembrane region" description="Helical" evidence="7">
    <location>
        <begin position="390"/>
        <end position="411"/>
    </location>
</feature>
<keyword evidence="4 7" id="KW-1133">Transmembrane helix</keyword>
<dbReference type="GO" id="GO:0005886">
    <property type="term" value="C:plasma membrane"/>
    <property type="evidence" value="ECO:0007669"/>
    <property type="project" value="UniProtKB-SubCell"/>
</dbReference>
<sequence length="429" mass="47675">MFHWYTEISASLMRNKLRTFLTGFAVGWGILLLILLLGTGTGLRHGLEANSDAIGMRSGSSSLHCYETRLPYAGYERGRTIQLYDTDIQLLQRKFPEIESIYPQLNKWVDNASMEGEVISANFGLELRAVFPEYDEEIQQVPIVEGRFITVGDMKSRARNVVIDDKTARSLRPNGGSVLGKLIFLGPFSYTVVGVYRLSGSRNAVCYLPFTTMAAQFPDEGVAYSNLYLYCPSITQEADFEHLEQRVRQTLALVKEFSPEDDWAVYMSNDTLSTSDMMGKIFFGLDVFLWFIGLSILTIGVIGVSNIMLVSVQERMREFGIRKALGAHPKHIIGMVLAESVFVTLISGLLGLILAVALLWGADYYLATSGIGSRQIFEGVTLIFFQNPVIPPWVAVTSLTVMVISGVLAGYMPARKAVRIPAIVAMREQ</sequence>
<dbReference type="RefSeq" id="WP_025843323.1">
    <property type="nucleotide sequence ID" value="NZ_JQZW01000009.1"/>
</dbReference>
<comment type="subcellular location">
    <subcellularLocation>
        <location evidence="1">Cell membrane</location>
        <topology evidence="1">Multi-pass membrane protein</topology>
    </subcellularLocation>
</comment>
<evidence type="ECO:0000256" key="3">
    <source>
        <dbReference type="ARBA" id="ARBA00022692"/>
    </source>
</evidence>
<dbReference type="STRING" id="266762.HQ36_05565"/>
<keyword evidence="3 7" id="KW-0812">Transmembrane</keyword>
<feature type="transmembrane region" description="Helical" evidence="7">
    <location>
        <begin position="20"/>
        <end position="38"/>
    </location>
</feature>
<feature type="domain" description="MacB-like periplasmic core" evidence="9">
    <location>
        <begin position="19"/>
        <end position="230"/>
    </location>
</feature>
<evidence type="ECO:0000256" key="6">
    <source>
        <dbReference type="ARBA" id="ARBA00038076"/>
    </source>
</evidence>
<dbReference type="EMBL" id="JQZW01000009">
    <property type="protein sequence ID" value="KGN97737.1"/>
    <property type="molecule type" value="Genomic_DNA"/>
</dbReference>
<evidence type="ECO:0000256" key="4">
    <source>
        <dbReference type="ARBA" id="ARBA00022989"/>
    </source>
</evidence>
<dbReference type="Pfam" id="PF02687">
    <property type="entry name" value="FtsX"/>
    <property type="match status" value="1"/>
</dbReference>
<accession>A0A0A2G5N2</accession>
<evidence type="ECO:0000256" key="5">
    <source>
        <dbReference type="ARBA" id="ARBA00023136"/>
    </source>
</evidence>
<dbReference type="PANTHER" id="PTHR30572">
    <property type="entry name" value="MEMBRANE COMPONENT OF TRANSPORTER-RELATED"/>
    <property type="match status" value="1"/>
</dbReference>
<evidence type="ECO:0000256" key="2">
    <source>
        <dbReference type="ARBA" id="ARBA00022475"/>
    </source>
</evidence>
<dbReference type="eggNOG" id="COG0577">
    <property type="taxonomic scope" value="Bacteria"/>
</dbReference>
<feature type="transmembrane region" description="Helical" evidence="7">
    <location>
        <begin position="287"/>
        <end position="312"/>
    </location>
</feature>
<keyword evidence="5 7" id="KW-0472">Membrane</keyword>
<organism evidence="10 11">
    <name type="scientific">Porphyromonas gingivicanis</name>
    <dbReference type="NCBI Taxonomy" id="266762"/>
    <lineage>
        <taxon>Bacteria</taxon>
        <taxon>Pseudomonadati</taxon>
        <taxon>Bacteroidota</taxon>
        <taxon>Bacteroidia</taxon>
        <taxon>Bacteroidales</taxon>
        <taxon>Porphyromonadaceae</taxon>
        <taxon>Porphyromonas</taxon>
    </lineage>
</organism>
<evidence type="ECO:0008006" key="12">
    <source>
        <dbReference type="Google" id="ProtNLM"/>
    </source>
</evidence>
<feature type="domain" description="ABC3 transporter permease C-terminal" evidence="8">
    <location>
        <begin position="291"/>
        <end position="421"/>
    </location>
</feature>
<evidence type="ECO:0000256" key="1">
    <source>
        <dbReference type="ARBA" id="ARBA00004651"/>
    </source>
</evidence>
<protein>
    <recommendedName>
        <fullName evidence="12">ABC transporter permease</fullName>
    </recommendedName>
</protein>